<dbReference type="Pfam" id="PF23003">
    <property type="entry name" value="Fn1_2"/>
    <property type="match status" value="2"/>
</dbReference>
<protein>
    <submittedName>
        <fullName evidence="4">Ig-like domain-containing protein</fullName>
    </submittedName>
</protein>
<proteinExistence type="predicted"/>
<reference evidence="3" key="1">
    <citation type="submission" date="2015-03" db="EMBL/GenBank/DDBJ databases">
        <title>Wuchereria bancrofti Genome Sequencing Papua New Guinea Strain.</title>
        <authorList>
            <person name="Small S.T."/>
            <person name="Serre D."/>
            <person name="Zimmerman P.A."/>
        </authorList>
    </citation>
    <scope>NUCLEOTIDE SEQUENCE [LARGE SCALE GENOMIC DNA]</scope>
    <source>
        <strain evidence="3">pt0022</strain>
    </source>
</reference>
<dbReference type="WBParaSite" id="mrna-Wban_05705">
    <property type="protein sequence ID" value="mrna-Wban_05705"/>
    <property type="gene ID" value="Wban_05705"/>
</dbReference>
<organism evidence="3 4">
    <name type="scientific">Wuchereria bancrofti</name>
    <dbReference type="NCBI Taxonomy" id="6293"/>
    <lineage>
        <taxon>Eukaryota</taxon>
        <taxon>Metazoa</taxon>
        <taxon>Ecdysozoa</taxon>
        <taxon>Nematoda</taxon>
        <taxon>Chromadorea</taxon>
        <taxon>Rhabditida</taxon>
        <taxon>Spirurina</taxon>
        <taxon>Spiruromorpha</taxon>
        <taxon>Filarioidea</taxon>
        <taxon>Onchocercidae</taxon>
        <taxon>Wuchereria</taxon>
    </lineage>
</organism>
<evidence type="ECO:0000259" key="2">
    <source>
        <dbReference type="Pfam" id="PF23003"/>
    </source>
</evidence>
<evidence type="ECO:0000313" key="4">
    <source>
        <dbReference type="WBParaSite" id="mrna-Wban_05705"/>
    </source>
</evidence>
<sequence>MCNTVALSTASLLLLILLVSFGRDIHAIVCTYMGERHNNGDRWLVRSAFIIECHVYLDGSWRADVVACQTPEGVEMHDGDETVENDIKFHCVKLPSGGYQMQKQYIIRNITCEGHGFGEWWVSRRNFNKTCTSTGTHIVNCLTDTGIPITLNTSVTLNGTRYNCILRSDGVVTLTRDFPRNLRTVSKTGQIYCTVNGIRKKTGETWIEDTNFIKKCNERAAITIEACIADGLIIDLNSKVTRNGKTYTCTGSGHGNALFKIISVTDSITHSWFNLNYSFISFKFCFVLLNKEECRKTIFFSRQNNNQKRRND</sequence>
<keyword evidence="1" id="KW-0732">Signal</keyword>
<feature type="domain" description="Abnormal cell migration protein 18-like fibronectin type I" evidence="2">
    <location>
        <begin position="193"/>
        <end position="252"/>
    </location>
</feature>
<feature type="signal peptide" evidence="1">
    <location>
        <begin position="1"/>
        <end position="27"/>
    </location>
</feature>
<dbReference type="PANTHER" id="PTHR35572:SF6">
    <property type="entry name" value="IG-LIKE DOMAIN-CONTAINING PROTEIN"/>
    <property type="match status" value="1"/>
</dbReference>
<dbReference type="PANTHER" id="PTHR35572">
    <property type="entry name" value="PROTEIN CBG04538-RELATED"/>
    <property type="match status" value="1"/>
</dbReference>
<dbReference type="Proteomes" id="UP000093561">
    <property type="component" value="Unassembled WGS sequence"/>
</dbReference>
<dbReference type="InterPro" id="IPR055119">
    <property type="entry name" value="Mig18_Fn1"/>
</dbReference>
<dbReference type="AlphaFoldDB" id="A0AAF5PTU4"/>
<reference evidence="3" key="2">
    <citation type="journal article" date="2016" name="Mol. Ecol.">
        <title>Population genomics of the filarial nematode parasite Wuchereria bancrofti from mosquitoes.</title>
        <authorList>
            <person name="Small S.T."/>
            <person name="Reimer L.J."/>
            <person name="Tisch D.J."/>
            <person name="King C.L."/>
            <person name="Christensen B.M."/>
            <person name="Siba P.M."/>
            <person name="Kazura J.W."/>
            <person name="Serre D."/>
            <person name="Zimmerman P.A."/>
        </authorList>
    </citation>
    <scope>NUCLEOTIDE SEQUENCE</scope>
    <source>
        <strain evidence="3">pt0022</strain>
    </source>
</reference>
<feature type="chain" id="PRO_5042115599" evidence="1">
    <location>
        <begin position="28"/>
        <end position="312"/>
    </location>
</feature>
<name>A0AAF5PTU4_WUCBA</name>
<feature type="domain" description="Abnormal cell migration protein 18-like fibronectin type I" evidence="2">
    <location>
        <begin position="29"/>
        <end position="97"/>
    </location>
</feature>
<dbReference type="InterPro" id="IPR040282">
    <property type="entry name" value="Mig-18-like"/>
</dbReference>
<evidence type="ECO:0000313" key="3">
    <source>
        <dbReference type="Proteomes" id="UP000093561"/>
    </source>
</evidence>
<reference evidence="4" key="3">
    <citation type="submission" date="2024-02" db="UniProtKB">
        <authorList>
            <consortium name="WormBaseParasite"/>
        </authorList>
    </citation>
    <scope>IDENTIFICATION</scope>
    <source>
        <strain evidence="4">pt0022</strain>
    </source>
</reference>
<accession>A0AAF5PTU4</accession>
<evidence type="ECO:0000256" key="1">
    <source>
        <dbReference type="SAM" id="SignalP"/>
    </source>
</evidence>